<evidence type="ECO:0000256" key="1">
    <source>
        <dbReference type="SAM" id="MobiDB-lite"/>
    </source>
</evidence>
<sequence>MRLLTRILSLYILLLAFVPCQDNFFLISNEAPAAVHAENPEHEHPDSEHEDHCTPFCICACCGAVLDAPPTLLTLEEEPTPLPPKGSTLPRAVQNWNPGSYANGSWQPPRFA</sequence>
<dbReference type="EMBL" id="JACSIT010000117">
    <property type="protein sequence ID" value="MBC6995058.1"/>
    <property type="molecule type" value="Genomic_DNA"/>
</dbReference>
<evidence type="ECO:0000313" key="2">
    <source>
        <dbReference type="EMBL" id="MBC6995058.1"/>
    </source>
</evidence>
<comment type="caution">
    <text evidence="2">The sequence shown here is derived from an EMBL/GenBank/DDBJ whole genome shotgun (WGS) entry which is preliminary data.</text>
</comment>
<dbReference type="AlphaFoldDB" id="A0A923PPJ8"/>
<organism evidence="2 3">
    <name type="scientific">Neolewinella lacunae</name>
    <dbReference type="NCBI Taxonomy" id="1517758"/>
    <lineage>
        <taxon>Bacteria</taxon>
        <taxon>Pseudomonadati</taxon>
        <taxon>Bacteroidota</taxon>
        <taxon>Saprospiria</taxon>
        <taxon>Saprospirales</taxon>
        <taxon>Lewinellaceae</taxon>
        <taxon>Neolewinella</taxon>
    </lineage>
</organism>
<keyword evidence="3" id="KW-1185">Reference proteome</keyword>
<reference evidence="2" key="1">
    <citation type="submission" date="2020-08" db="EMBL/GenBank/DDBJ databases">
        <title>Lewinella bacteria from marine environments.</title>
        <authorList>
            <person name="Zhong Y."/>
        </authorList>
    </citation>
    <scope>NUCLEOTIDE SEQUENCE</scope>
    <source>
        <strain evidence="2">KCTC 42187</strain>
    </source>
</reference>
<feature type="region of interest" description="Disordered" evidence="1">
    <location>
        <begin position="75"/>
        <end position="112"/>
    </location>
</feature>
<dbReference type="Proteomes" id="UP000650081">
    <property type="component" value="Unassembled WGS sequence"/>
</dbReference>
<feature type="compositionally biased region" description="Polar residues" evidence="1">
    <location>
        <begin position="94"/>
        <end position="106"/>
    </location>
</feature>
<accession>A0A923PPJ8</accession>
<evidence type="ECO:0000313" key="3">
    <source>
        <dbReference type="Proteomes" id="UP000650081"/>
    </source>
</evidence>
<protein>
    <submittedName>
        <fullName evidence="2">Uncharacterized protein</fullName>
    </submittedName>
</protein>
<gene>
    <name evidence="2" type="ORF">H9S92_12840</name>
</gene>
<name>A0A923PPJ8_9BACT</name>
<dbReference type="RefSeq" id="WP_187467110.1">
    <property type="nucleotide sequence ID" value="NZ_JACSIT010000117.1"/>
</dbReference>
<proteinExistence type="predicted"/>